<sequence length="563" mass="62978">MKAFKFAIGLLTPLLAVTAGARHIKSKPLVPLIDDRNVKNSHINSHVHARQTNTTRPTSYVANYFDQKIDHFPTSDRYLPHDNNTFKQTYYVDDTYYKAGGPVFLYIGGETSGRSRWSNLQTGIIQILMEAFGGLGVIIENRYYGTSYPYNTSTTDELAYLTTEQTVADFAYFAQNAKFPGIDADLTAPNTPWILYGGSLAGAETAFSVKLHGDVLYGGIASSAPISLSVGYADWYDPIQKYAPQDWVTRVNRIVDNFDALVNSGNRAAVDEFKSLFGLESLTDDRDFAMAIANPIGNPGFYSSATWQELNWNPAYGYDDFFEFTGNVTNTDAPPEITAVDYTFANYTNGQPWEGLGGYADYIQKYLLPGCSSGDLNSNDCWGTQNASWWADVSNSATRSYVYTSCVEQGAYIDAPTSGPTLLSRVINTTYEQQWCEWAFPDGEFNKIPASPDVETYNSFGGFDFQADRLAFIDGDQDVWNGLCFHSPKATWPRPESTDLHPHYLITGAGHHWDSYGILDVEAEPQFIREAHKWEIRTVKKWLDGFVDWRSARVEETETTSNV</sequence>
<keyword evidence="4" id="KW-0378">Hydrolase</keyword>
<organism evidence="7 8">
    <name type="scientific">Seiridium cardinale</name>
    <dbReference type="NCBI Taxonomy" id="138064"/>
    <lineage>
        <taxon>Eukaryota</taxon>
        <taxon>Fungi</taxon>
        <taxon>Dikarya</taxon>
        <taxon>Ascomycota</taxon>
        <taxon>Pezizomycotina</taxon>
        <taxon>Sordariomycetes</taxon>
        <taxon>Xylariomycetidae</taxon>
        <taxon>Amphisphaeriales</taxon>
        <taxon>Sporocadaceae</taxon>
        <taxon>Seiridium</taxon>
    </lineage>
</organism>
<dbReference type="SUPFAM" id="SSF53474">
    <property type="entry name" value="alpha/beta-Hydrolases"/>
    <property type="match status" value="1"/>
</dbReference>
<dbReference type="Gene3D" id="3.40.50.1820">
    <property type="entry name" value="alpha/beta hydrolase"/>
    <property type="match status" value="2"/>
</dbReference>
<reference evidence="7 8" key="1">
    <citation type="submission" date="2024-02" db="EMBL/GenBank/DDBJ databases">
        <title>First draft genome assembly of two strains of Seiridium cardinale.</title>
        <authorList>
            <person name="Emiliani G."/>
            <person name="Scali E."/>
        </authorList>
    </citation>
    <scope>NUCLEOTIDE SEQUENCE [LARGE SCALE GENOMIC DNA]</scope>
    <source>
        <strain evidence="7 8">BM-138-000479</strain>
    </source>
</reference>
<evidence type="ECO:0000313" key="7">
    <source>
        <dbReference type="EMBL" id="KAK9771559.1"/>
    </source>
</evidence>
<dbReference type="InterPro" id="IPR008758">
    <property type="entry name" value="Peptidase_S28"/>
</dbReference>
<keyword evidence="2" id="KW-0645">Protease</keyword>
<gene>
    <name evidence="7" type="ORF">SCAR479_11763</name>
</gene>
<keyword evidence="5" id="KW-0325">Glycoprotein</keyword>
<dbReference type="Proteomes" id="UP001465668">
    <property type="component" value="Unassembled WGS sequence"/>
</dbReference>
<keyword evidence="3 6" id="KW-0732">Signal</keyword>
<proteinExistence type="inferred from homology"/>
<dbReference type="Pfam" id="PF05577">
    <property type="entry name" value="Peptidase_S28"/>
    <property type="match status" value="1"/>
</dbReference>
<evidence type="ECO:0000256" key="3">
    <source>
        <dbReference type="ARBA" id="ARBA00022729"/>
    </source>
</evidence>
<evidence type="ECO:0000256" key="1">
    <source>
        <dbReference type="ARBA" id="ARBA00011079"/>
    </source>
</evidence>
<dbReference type="EMBL" id="JARVKM010000073">
    <property type="protein sequence ID" value="KAK9771559.1"/>
    <property type="molecule type" value="Genomic_DNA"/>
</dbReference>
<evidence type="ECO:0000256" key="5">
    <source>
        <dbReference type="ARBA" id="ARBA00023180"/>
    </source>
</evidence>
<keyword evidence="8" id="KW-1185">Reference proteome</keyword>
<dbReference type="PANTHER" id="PTHR11010">
    <property type="entry name" value="PROTEASE S28 PRO-X CARBOXYPEPTIDASE-RELATED"/>
    <property type="match status" value="1"/>
</dbReference>
<comment type="caution">
    <text evidence="7">The sequence shown here is derived from an EMBL/GenBank/DDBJ whole genome shotgun (WGS) entry which is preliminary data.</text>
</comment>
<dbReference type="InterPro" id="IPR029058">
    <property type="entry name" value="AB_hydrolase_fold"/>
</dbReference>
<comment type="similarity">
    <text evidence="1">Belongs to the peptidase S28 family.</text>
</comment>
<feature type="chain" id="PRO_5047207812" evidence="6">
    <location>
        <begin position="22"/>
        <end position="563"/>
    </location>
</feature>
<feature type="signal peptide" evidence="6">
    <location>
        <begin position="1"/>
        <end position="21"/>
    </location>
</feature>
<name>A0ABR2XCP8_9PEZI</name>
<protein>
    <submittedName>
        <fullName evidence="7">Peptidase S28</fullName>
    </submittedName>
</protein>
<dbReference type="PANTHER" id="PTHR11010:SF117">
    <property type="entry name" value="SERINE PROTEASE 16"/>
    <property type="match status" value="1"/>
</dbReference>
<evidence type="ECO:0000256" key="2">
    <source>
        <dbReference type="ARBA" id="ARBA00022670"/>
    </source>
</evidence>
<evidence type="ECO:0000256" key="4">
    <source>
        <dbReference type="ARBA" id="ARBA00022801"/>
    </source>
</evidence>
<evidence type="ECO:0000313" key="8">
    <source>
        <dbReference type="Proteomes" id="UP001465668"/>
    </source>
</evidence>
<accession>A0ABR2XCP8</accession>
<evidence type="ECO:0000256" key="6">
    <source>
        <dbReference type="SAM" id="SignalP"/>
    </source>
</evidence>